<dbReference type="SUPFAM" id="SSF101936">
    <property type="entry name" value="DNA-binding pseudobarrel domain"/>
    <property type="match status" value="2"/>
</dbReference>
<evidence type="ECO:0000259" key="7">
    <source>
        <dbReference type="PROSITE" id="PS50863"/>
    </source>
</evidence>
<proteinExistence type="predicted"/>
<evidence type="ECO:0000256" key="5">
    <source>
        <dbReference type="ARBA" id="ARBA00023242"/>
    </source>
</evidence>
<reference evidence="8" key="2">
    <citation type="submission" date="2020-08" db="EMBL/GenBank/DDBJ databases">
        <title>Plant Genome Project.</title>
        <authorList>
            <person name="Zhang R.-G."/>
        </authorList>
    </citation>
    <scope>NUCLEOTIDE SEQUENCE</scope>
    <source>
        <strain evidence="8">Huo1</strain>
        <tissue evidence="8">Leaf</tissue>
    </source>
</reference>
<gene>
    <name evidence="8" type="ORF">SASPL_117244</name>
</gene>
<dbReference type="PROSITE" id="PS50863">
    <property type="entry name" value="B3"/>
    <property type="match status" value="2"/>
</dbReference>
<evidence type="ECO:0000256" key="3">
    <source>
        <dbReference type="ARBA" id="ARBA00023125"/>
    </source>
</evidence>
<evidence type="ECO:0000313" key="8">
    <source>
        <dbReference type="EMBL" id="KAG6420707.1"/>
    </source>
</evidence>
<feature type="domain" description="TF-B3" evidence="7">
    <location>
        <begin position="93"/>
        <end position="169"/>
    </location>
</feature>
<organism evidence="8">
    <name type="scientific">Salvia splendens</name>
    <name type="common">Scarlet sage</name>
    <dbReference type="NCBI Taxonomy" id="180675"/>
    <lineage>
        <taxon>Eukaryota</taxon>
        <taxon>Viridiplantae</taxon>
        <taxon>Streptophyta</taxon>
        <taxon>Embryophyta</taxon>
        <taxon>Tracheophyta</taxon>
        <taxon>Spermatophyta</taxon>
        <taxon>Magnoliopsida</taxon>
        <taxon>eudicotyledons</taxon>
        <taxon>Gunneridae</taxon>
        <taxon>Pentapetalae</taxon>
        <taxon>asterids</taxon>
        <taxon>lamiids</taxon>
        <taxon>Lamiales</taxon>
        <taxon>Lamiaceae</taxon>
        <taxon>Nepetoideae</taxon>
        <taxon>Mentheae</taxon>
        <taxon>Salviinae</taxon>
        <taxon>Salvia</taxon>
        <taxon>Salvia subgen. Calosphace</taxon>
        <taxon>core Calosphace</taxon>
    </lineage>
</organism>
<keyword evidence="2" id="KW-0805">Transcription regulation</keyword>
<dbReference type="Gene3D" id="2.40.330.10">
    <property type="entry name" value="DNA-binding pseudobarrel domain"/>
    <property type="match status" value="2"/>
</dbReference>
<keyword evidence="3" id="KW-0238">DNA-binding</keyword>
<dbReference type="CDD" id="cd10017">
    <property type="entry name" value="B3_DNA"/>
    <property type="match status" value="2"/>
</dbReference>
<feature type="domain" description="TF-B3" evidence="7">
    <location>
        <begin position="259"/>
        <end position="341"/>
    </location>
</feature>
<comment type="caution">
    <text evidence="8">The sequence shown here is derived from an EMBL/GenBank/DDBJ whole genome shotgun (WGS) entry which is preliminary data.</text>
</comment>
<accession>A0A8X8ZW45</accession>
<dbReference type="InterPro" id="IPR003340">
    <property type="entry name" value="B3_DNA-bd"/>
</dbReference>
<dbReference type="GO" id="GO:0003677">
    <property type="term" value="F:DNA binding"/>
    <property type="evidence" value="ECO:0007669"/>
    <property type="project" value="UniProtKB-KW"/>
</dbReference>
<evidence type="ECO:0000256" key="6">
    <source>
        <dbReference type="SAM" id="MobiDB-lite"/>
    </source>
</evidence>
<dbReference type="GO" id="GO:0005634">
    <property type="term" value="C:nucleus"/>
    <property type="evidence" value="ECO:0007669"/>
    <property type="project" value="UniProtKB-SubCell"/>
</dbReference>
<protein>
    <recommendedName>
        <fullName evidence="7">TF-B3 domain-containing protein</fullName>
    </recommendedName>
</protein>
<name>A0A8X8ZW45_SALSN</name>
<dbReference type="Proteomes" id="UP000298416">
    <property type="component" value="Unassembled WGS sequence"/>
</dbReference>
<evidence type="ECO:0000256" key="4">
    <source>
        <dbReference type="ARBA" id="ARBA00023163"/>
    </source>
</evidence>
<sequence length="341" mass="39570">MYFSIHVIKTHKIKLLETKGTSWKDGRVNYCGGWKANYRADILKIVFVFNFIKFGRTLLCGALKFDFSVRKMVNRPAFFKFYVPWLGEENQKIPPRFIQSLPGNWPKNWSLRDRYNNLWNVKVEMIGGDWYFRDGWAKFADDNKIKGGDMFIYEYFSHGLLDFKIHGGNACLTEGAGGRITHTPDYDPIGEVDTHENHDDNYGHDSPPEEENNPRDDDIQGERVTDGVASSSIATRRRDWYGAELMKTGFIPPPRNPYFYIPVDVIKCFNLNLPENVTLIDPKGRQFPAKRKMWADQRIFYIGGWKSLCSENMVEDKDSCICEFLYNADNLCISVSFFPPK</sequence>
<dbReference type="Pfam" id="PF02362">
    <property type="entry name" value="B3"/>
    <property type="match status" value="2"/>
</dbReference>
<dbReference type="InterPro" id="IPR015300">
    <property type="entry name" value="DNA-bd_pseudobarrel_sf"/>
</dbReference>
<dbReference type="InterPro" id="IPR050655">
    <property type="entry name" value="Plant_B3_domain"/>
</dbReference>
<keyword evidence="5" id="KW-0539">Nucleus</keyword>
<keyword evidence="4" id="KW-0804">Transcription</keyword>
<dbReference type="EMBL" id="PNBA02000006">
    <property type="protein sequence ID" value="KAG6420707.1"/>
    <property type="molecule type" value="Genomic_DNA"/>
</dbReference>
<feature type="region of interest" description="Disordered" evidence="6">
    <location>
        <begin position="182"/>
        <end position="231"/>
    </location>
</feature>
<comment type="subcellular location">
    <subcellularLocation>
        <location evidence="1">Nucleus</location>
    </subcellularLocation>
</comment>
<reference evidence="8" key="1">
    <citation type="submission" date="2018-01" db="EMBL/GenBank/DDBJ databases">
        <authorList>
            <person name="Mao J.F."/>
        </authorList>
    </citation>
    <scope>NUCLEOTIDE SEQUENCE</scope>
    <source>
        <strain evidence="8">Huo1</strain>
        <tissue evidence="8">Leaf</tissue>
    </source>
</reference>
<dbReference type="PANTHER" id="PTHR31920:SF135">
    <property type="entry name" value="B3 DOMAIN-CONTAINING PROTEIN OS03G0621600-RELATED"/>
    <property type="match status" value="1"/>
</dbReference>
<dbReference type="SMART" id="SM01019">
    <property type="entry name" value="B3"/>
    <property type="match status" value="2"/>
</dbReference>
<evidence type="ECO:0000313" key="9">
    <source>
        <dbReference type="Proteomes" id="UP000298416"/>
    </source>
</evidence>
<dbReference type="PANTHER" id="PTHR31920">
    <property type="entry name" value="B3 DOMAIN-CONTAINING"/>
    <property type="match status" value="1"/>
</dbReference>
<dbReference type="AlphaFoldDB" id="A0A8X8ZW45"/>
<evidence type="ECO:0000256" key="1">
    <source>
        <dbReference type="ARBA" id="ARBA00004123"/>
    </source>
</evidence>
<evidence type="ECO:0000256" key="2">
    <source>
        <dbReference type="ARBA" id="ARBA00023015"/>
    </source>
</evidence>
<feature type="compositionally biased region" description="Basic and acidic residues" evidence="6">
    <location>
        <begin position="192"/>
        <end position="225"/>
    </location>
</feature>
<keyword evidence="9" id="KW-1185">Reference proteome</keyword>